<dbReference type="InterPro" id="IPR015867">
    <property type="entry name" value="N-reg_PII/ATP_PRibTrfase_C"/>
</dbReference>
<protein>
    <recommendedName>
        <fullName evidence="5">Nitrogen regulatory protein P-II homolog</fullName>
    </recommendedName>
</protein>
<proteinExistence type="inferred from homology"/>
<comment type="similarity">
    <text evidence="1">Belongs to the P(II) protein family.</text>
</comment>
<organism evidence="3 4">
    <name type="scientific">Hibiscus sabdariffa</name>
    <name type="common">roselle</name>
    <dbReference type="NCBI Taxonomy" id="183260"/>
    <lineage>
        <taxon>Eukaryota</taxon>
        <taxon>Viridiplantae</taxon>
        <taxon>Streptophyta</taxon>
        <taxon>Embryophyta</taxon>
        <taxon>Tracheophyta</taxon>
        <taxon>Spermatophyta</taxon>
        <taxon>Magnoliopsida</taxon>
        <taxon>eudicotyledons</taxon>
        <taxon>Gunneridae</taxon>
        <taxon>Pentapetalae</taxon>
        <taxon>rosids</taxon>
        <taxon>malvids</taxon>
        <taxon>Malvales</taxon>
        <taxon>Malvaceae</taxon>
        <taxon>Malvoideae</taxon>
        <taxon>Hibiscus</taxon>
    </lineage>
</organism>
<evidence type="ECO:0000313" key="3">
    <source>
        <dbReference type="EMBL" id="KAK8495405.1"/>
    </source>
</evidence>
<dbReference type="SMART" id="SM00938">
    <property type="entry name" value="P-II"/>
    <property type="match status" value="1"/>
</dbReference>
<name>A0ABR2ANL0_9ROSI</name>
<evidence type="ECO:0008006" key="5">
    <source>
        <dbReference type="Google" id="ProtNLM"/>
    </source>
</evidence>
<dbReference type="InterPro" id="IPR002187">
    <property type="entry name" value="N-reg_PII"/>
</dbReference>
<comment type="caution">
    <text evidence="3">The sequence shown here is derived from an EMBL/GenBank/DDBJ whole genome shotgun (WGS) entry which is preliminary data.</text>
</comment>
<feature type="region of interest" description="Disordered" evidence="2">
    <location>
        <begin position="181"/>
        <end position="201"/>
    </location>
</feature>
<dbReference type="PROSITE" id="PS51343">
    <property type="entry name" value="PII_GLNB_DOM"/>
    <property type="match status" value="1"/>
</dbReference>
<gene>
    <name evidence="3" type="ORF">V6N12_044380</name>
</gene>
<keyword evidence="4" id="KW-1185">Reference proteome</keyword>
<evidence type="ECO:0000313" key="4">
    <source>
        <dbReference type="Proteomes" id="UP001472677"/>
    </source>
</evidence>
<dbReference type="Pfam" id="PF00543">
    <property type="entry name" value="P-II"/>
    <property type="match status" value="1"/>
</dbReference>
<dbReference type="InterPro" id="IPR011322">
    <property type="entry name" value="N-reg_PII-like_a/b"/>
</dbReference>
<feature type="region of interest" description="Disordered" evidence="2">
    <location>
        <begin position="1"/>
        <end position="44"/>
    </location>
</feature>
<accession>A0ABR2ANL0</accession>
<dbReference type="EMBL" id="JBBPBM010000437">
    <property type="protein sequence ID" value="KAK8495405.1"/>
    <property type="molecule type" value="Genomic_DNA"/>
</dbReference>
<dbReference type="SUPFAM" id="SSF54913">
    <property type="entry name" value="GlnB-like"/>
    <property type="match status" value="1"/>
</dbReference>
<feature type="compositionally biased region" description="Low complexity" evidence="2">
    <location>
        <begin position="9"/>
        <end position="18"/>
    </location>
</feature>
<dbReference type="Gene3D" id="3.30.70.120">
    <property type="match status" value="1"/>
</dbReference>
<reference evidence="3 4" key="1">
    <citation type="journal article" date="2024" name="G3 (Bethesda)">
        <title>Genome assembly of Hibiscus sabdariffa L. provides insights into metabolisms of medicinal natural products.</title>
        <authorList>
            <person name="Kim T."/>
        </authorList>
    </citation>
    <scope>NUCLEOTIDE SEQUENCE [LARGE SCALE GENOMIC DNA]</scope>
    <source>
        <strain evidence="3">TK-2024</strain>
        <tissue evidence="3">Old leaves</tissue>
    </source>
</reference>
<evidence type="ECO:0000256" key="1">
    <source>
        <dbReference type="RuleBase" id="RU003936"/>
    </source>
</evidence>
<dbReference type="PROSITE" id="PS00638">
    <property type="entry name" value="PII_GLNB_CTER"/>
    <property type="match status" value="1"/>
</dbReference>
<dbReference type="InterPro" id="IPR017918">
    <property type="entry name" value="N-reg_PII_CS"/>
</dbReference>
<dbReference type="PANTHER" id="PTHR30115:SF11">
    <property type="entry name" value="NITROGEN REGULATORY PROTEIN P-II HOMOLOG"/>
    <property type="match status" value="1"/>
</dbReference>
<dbReference type="Proteomes" id="UP001472677">
    <property type="component" value="Unassembled WGS sequence"/>
</dbReference>
<sequence>MAAVATSKHLSPLHSPSHGNKDHGFPPISTFLPRFRDSHSSRPKLTLKRSRNASILPLITAQIAPVDAIPDAEFYKVEAILRPWRVQQVSSALLQMGIRGVTVSDVRGFGAQGGSTERHGGSEFSEDKLVAKVKMEIVVSKDQVEFVIDKIIEEASTGEIGDGKIFLIPVADVIRVRTGERGEKAERMTGGHADMSATTST</sequence>
<dbReference type="PRINTS" id="PR00340">
    <property type="entry name" value="PIIGLNB"/>
</dbReference>
<evidence type="ECO:0000256" key="2">
    <source>
        <dbReference type="SAM" id="MobiDB-lite"/>
    </source>
</evidence>
<dbReference type="PANTHER" id="PTHR30115">
    <property type="entry name" value="NITROGEN REGULATORY PROTEIN P-II"/>
    <property type="match status" value="1"/>
</dbReference>